<name>A0A2J6X756_9BACT</name>
<accession>A0A2J6X756</accession>
<feature type="transmembrane region" description="Helical" evidence="7">
    <location>
        <begin position="58"/>
        <end position="83"/>
    </location>
</feature>
<keyword evidence="5 7" id="KW-1133">Transmembrane helix</keyword>
<dbReference type="GO" id="GO:0042910">
    <property type="term" value="F:xenobiotic transmembrane transporter activity"/>
    <property type="evidence" value="ECO:0007669"/>
    <property type="project" value="InterPro"/>
</dbReference>
<gene>
    <name evidence="8" type="ORF">C0175_02880</name>
</gene>
<dbReference type="InterPro" id="IPR002528">
    <property type="entry name" value="MATE_fam"/>
</dbReference>
<dbReference type="GO" id="GO:0015297">
    <property type="term" value="F:antiporter activity"/>
    <property type="evidence" value="ECO:0007669"/>
    <property type="project" value="InterPro"/>
</dbReference>
<dbReference type="PANTHER" id="PTHR43549">
    <property type="entry name" value="MULTIDRUG RESISTANCE PROTEIN YPNP-RELATED"/>
    <property type="match status" value="1"/>
</dbReference>
<reference evidence="8 9" key="1">
    <citation type="submission" date="2018-01" db="EMBL/GenBank/DDBJ databases">
        <title>Metagenomic assembled genomes from two thermal pools in the Uzon Caldera, Kamchatka, Russia.</title>
        <authorList>
            <person name="Wilkins L."/>
            <person name="Ettinger C."/>
        </authorList>
    </citation>
    <scope>NUCLEOTIDE SEQUENCE [LARGE SCALE GENOMIC DNA]</scope>
    <source>
        <strain evidence="8">ARK-10</strain>
    </source>
</reference>
<evidence type="ECO:0000256" key="6">
    <source>
        <dbReference type="ARBA" id="ARBA00023136"/>
    </source>
</evidence>
<sequence>MRKVLREEILTGNPIRIMFQLGLPIMITQIFFTFYNMADTFWLGHLPPTESGSAVAGLQVAFPIIWFLISFTLGFGFAGTAFVSQYTGANDQKNANRAASQVVAFLTLAG</sequence>
<dbReference type="EMBL" id="PNIX01000168">
    <property type="protein sequence ID" value="PMP82844.1"/>
    <property type="molecule type" value="Genomic_DNA"/>
</dbReference>
<keyword evidence="2" id="KW-0813">Transport</keyword>
<dbReference type="Proteomes" id="UP000236910">
    <property type="component" value="Unassembled WGS sequence"/>
</dbReference>
<evidence type="ECO:0000256" key="2">
    <source>
        <dbReference type="ARBA" id="ARBA00022448"/>
    </source>
</evidence>
<proteinExistence type="predicted"/>
<evidence type="ECO:0000256" key="4">
    <source>
        <dbReference type="ARBA" id="ARBA00022692"/>
    </source>
</evidence>
<feature type="non-terminal residue" evidence="8">
    <location>
        <position position="110"/>
    </location>
</feature>
<dbReference type="GO" id="GO:0005886">
    <property type="term" value="C:plasma membrane"/>
    <property type="evidence" value="ECO:0007669"/>
    <property type="project" value="UniProtKB-SubCell"/>
</dbReference>
<evidence type="ECO:0000256" key="3">
    <source>
        <dbReference type="ARBA" id="ARBA00022475"/>
    </source>
</evidence>
<evidence type="ECO:0000313" key="9">
    <source>
        <dbReference type="Proteomes" id="UP000236910"/>
    </source>
</evidence>
<evidence type="ECO:0000256" key="5">
    <source>
        <dbReference type="ARBA" id="ARBA00022989"/>
    </source>
</evidence>
<protein>
    <submittedName>
        <fullName evidence="8">MATE family efflux transporter</fullName>
    </submittedName>
</protein>
<comment type="caution">
    <text evidence="8">The sequence shown here is derived from an EMBL/GenBank/DDBJ whole genome shotgun (WGS) entry which is preliminary data.</text>
</comment>
<keyword evidence="3" id="KW-1003">Cell membrane</keyword>
<dbReference type="AlphaFoldDB" id="A0A2J6X756"/>
<dbReference type="Pfam" id="PF01554">
    <property type="entry name" value="MatE"/>
    <property type="match status" value="1"/>
</dbReference>
<feature type="transmembrane region" description="Helical" evidence="7">
    <location>
        <begin position="21"/>
        <end position="38"/>
    </location>
</feature>
<keyword evidence="4 7" id="KW-0812">Transmembrane</keyword>
<dbReference type="PANTHER" id="PTHR43549:SF2">
    <property type="entry name" value="MULTIDRUG RESISTANCE PROTEIN NORM-RELATED"/>
    <property type="match status" value="1"/>
</dbReference>
<organism evidence="8 9">
    <name type="scientific">Caldisericum exile</name>
    <dbReference type="NCBI Taxonomy" id="693075"/>
    <lineage>
        <taxon>Bacteria</taxon>
        <taxon>Pseudomonadati</taxon>
        <taxon>Caldisericota/Cryosericota group</taxon>
        <taxon>Caldisericota</taxon>
        <taxon>Caldisericia</taxon>
        <taxon>Caldisericales</taxon>
        <taxon>Caldisericaceae</taxon>
        <taxon>Caldisericum</taxon>
    </lineage>
</organism>
<evidence type="ECO:0000256" key="7">
    <source>
        <dbReference type="SAM" id="Phobius"/>
    </source>
</evidence>
<keyword evidence="6 7" id="KW-0472">Membrane</keyword>
<evidence type="ECO:0000313" key="8">
    <source>
        <dbReference type="EMBL" id="PMP82844.1"/>
    </source>
</evidence>
<comment type="subcellular location">
    <subcellularLocation>
        <location evidence="1">Cell membrane</location>
        <topology evidence="1">Multi-pass membrane protein</topology>
    </subcellularLocation>
</comment>
<evidence type="ECO:0000256" key="1">
    <source>
        <dbReference type="ARBA" id="ARBA00004651"/>
    </source>
</evidence>
<dbReference type="InterPro" id="IPR052031">
    <property type="entry name" value="Membrane_Transporter-Flippase"/>
</dbReference>